<dbReference type="EMBL" id="JAPQKL010000005">
    <property type="protein sequence ID" value="KAJ5130219.1"/>
    <property type="molecule type" value="Genomic_DNA"/>
</dbReference>
<name>A0A9W9L0L4_9EURO</name>
<organism evidence="2 3">
    <name type="scientific">Penicillium bovifimosum</name>
    <dbReference type="NCBI Taxonomy" id="126998"/>
    <lineage>
        <taxon>Eukaryota</taxon>
        <taxon>Fungi</taxon>
        <taxon>Dikarya</taxon>
        <taxon>Ascomycota</taxon>
        <taxon>Pezizomycotina</taxon>
        <taxon>Eurotiomycetes</taxon>
        <taxon>Eurotiomycetidae</taxon>
        <taxon>Eurotiales</taxon>
        <taxon>Aspergillaceae</taxon>
        <taxon>Penicillium</taxon>
    </lineage>
</organism>
<sequence length="248" mass="27772">MTSTEAHQTITNQTLPTSMNPFESDDSNTLNTSDTSQSIKPPANGPAFTVDFTWKKWKGMVSDANKPGSDPLYTIHFPFNVFTKYAATLVFKRNPSEEVIGSGMINAVSINADYELHGQKAHLLAQKRWKTVYTHRSLNFSDTDSPVTMTWTSDCGFKSWDFVCVDEQQMPVARFAANCWALTKVGKIEFIGPKAESRAAQEEIMVTGITLFYCMMLRANSIFNFFGAVFARPGHKQHIEPMPKDMAS</sequence>
<protein>
    <submittedName>
        <fullName evidence="2">Uncharacterized protein</fullName>
    </submittedName>
</protein>
<evidence type="ECO:0000313" key="3">
    <source>
        <dbReference type="Proteomes" id="UP001149079"/>
    </source>
</evidence>
<comment type="caution">
    <text evidence="2">The sequence shown here is derived from an EMBL/GenBank/DDBJ whole genome shotgun (WGS) entry which is preliminary data.</text>
</comment>
<accession>A0A9W9L0L4</accession>
<evidence type="ECO:0000256" key="1">
    <source>
        <dbReference type="SAM" id="MobiDB-lite"/>
    </source>
</evidence>
<dbReference type="OrthoDB" id="4725912at2759"/>
<reference evidence="2" key="2">
    <citation type="journal article" date="2023" name="IMA Fungus">
        <title>Comparative genomic study of the Penicillium genus elucidates a diverse pangenome and 15 lateral gene transfer events.</title>
        <authorList>
            <person name="Petersen C."/>
            <person name="Sorensen T."/>
            <person name="Nielsen M.R."/>
            <person name="Sondergaard T.E."/>
            <person name="Sorensen J.L."/>
            <person name="Fitzpatrick D.A."/>
            <person name="Frisvad J.C."/>
            <person name="Nielsen K.L."/>
        </authorList>
    </citation>
    <scope>NUCLEOTIDE SEQUENCE</scope>
    <source>
        <strain evidence="2">IBT 22155</strain>
    </source>
</reference>
<dbReference type="GeneID" id="81406172"/>
<feature type="compositionally biased region" description="Polar residues" evidence="1">
    <location>
        <begin position="1"/>
        <end position="39"/>
    </location>
</feature>
<feature type="region of interest" description="Disordered" evidence="1">
    <location>
        <begin position="1"/>
        <end position="44"/>
    </location>
</feature>
<dbReference type="RefSeq" id="XP_056520598.1">
    <property type="nucleotide sequence ID" value="XM_056667002.1"/>
</dbReference>
<dbReference type="AlphaFoldDB" id="A0A9W9L0L4"/>
<reference evidence="2" key="1">
    <citation type="submission" date="2022-11" db="EMBL/GenBank/DDBJ databases">
        <authorList>
            <person name="Petersen C."/>
        </authorList>
    </citation>
    <scope>NUCLEOTIDE SEQUENCE</scope>
    <source>
        <strain evidence="2">IBT 22155</strain>
    </source>
</reference>
<keyword evidence="3" id="KW-1185">Reference proteome</keyword>
<dbReference type="Proteomes" id="UP001149079">
    <property type="component" value="Unassembled WGS sequence"/>
</dbReference>
<proteinExistence type="predicted"/>
<evidence type="ECO:0000313" key="2">
    <source>
        <dbReference type="EMBL" id="KAJ5130219.1"/>
    </source>
</evidence>
<gene>
    <name evidence="2" type="ORF">N7515_006258</name>
</gene>